<dbReference type="InterPro" id="IPR029058">
    <property type="entry name" value="AB_hydrolase_fold"/>
</dbReference>
<dbReference type="PROSITE" id="PS51257">
    <property type="entry name" value="PROKAR_LIPOPROTEIN"/>
    <property type="match status" value="1"/>
</dbReference>
<dbReference type="PANTHER" id="PTHR43329">
    <property type="entry name" value="EPOXIDE HYDROLASE"/>
    <property type="match status" value="1"/>
</dbReference>
<dbReference type="EMBL" id="FUEG01000003">
    <property type="protein sequence ID" value="SJL01155.1"/>
    <property type="molecule type" value="Genomic_DNA"/>
</dbReference>
<reference evidence="4" key="1">
    <citation type="journal article" date="2017" name="Nat. Ecol. Evol.">
        <title>Genome expansion and lineage-specific genetic innovations in the forest pathogenic fungi Armillaria.</title>
        <authorList>
            <person name="Sipos G."/>
            <person name="Prasanna A.N."/>
            <person name="Walter M.C."/>
            <person name="O'Connor E."/>
            <person name="Balint B."/>
            <person name="Krizsan K."/>
            <person name="Kiss B."/>
            <person name="Hess J."/>
            <person name="Varga T."/>
            <person name="Slot J."/>
            <person name="Riley R."/>
            <person name="Boka B."/>
            <person name="Rigling D."/>
            <person name="Barry K."/>
            <person name="Lee J."/>
            <person name="Mihaltcheva S."/>
            <person name="LaButti K."/>
            <person name="Lipzen A."/>
            <person name="Waldron R."/>
            <person name="Moloney N.M."/>
            <person name="Sperisen C."/>
            <person name="Kredics L."/>
            <person name="Vagvoelgyi C."/>
            <person name="Patrignani A."/>
            <person name="Fitzpatrick D."/>
            <person name="Nagy I."/>
            <person name="Doyle S."/>
            <person name="Anderson J.B."/>
            <person name="Grigoriev I.V."/>
            <person name="Gueldener U."/>
            <person name="Muensterkoetter M."/>
            <person name="Nagy L.G."/>
        </authorList>
    </citation>
    <scope>NUCLEOTIDE SEQUENCE [LARGE SCALE GENOMIC DNA]</scope>
    <source>
        <strain evidence="4">C18/9</strain>
    </source>
</reference>
<evidence type="ECO:0000256" key="1">
    <source>
        <dbReference type="SAM" id="SignalP"/>
    </source>
</evidence>
<dbReference type="Proteomes" id="UP000219338">
    <property type="component" value="Unassembled WGS sequence"/>
</dbReference>
<evidence type="ECO:0000313" key="3">
    <source>
        <dbReference type="EMBL" id="SJL01155.1"/>
    </source>
</evidence>
<evidence type="ECO:0000259" key="2">
    <source>
        <dbReference type="Pfam" id="PF00561"/>
    </source>
</evidence>
<gene>
    <name evidence="3" type="ORF">ARMOST_04473</name>
</gene>
<sequence length="400" mass="44864">MRPQICFSTFLFLSGCLLSGVSSRFDPTTYTRTTAACKAVRRDADHAIVDIELSGSSPLPRLYGTEPFFRAGYIDINPSAQTAIILVHGWPSIWSTWAYQIQALEKDYHLIVPDLRGFGRSSHPEDVQTSGTMFDHVGDLACVLEHAKVDTVICLGHDWGSVLCYEAGRLRPDIFQGVVGAVVPYIPSAGPFVPIKDLTTFFPKLTYQLFFGLQTPDAVEELDRDIRRSLRATLRAKSSPPPDEFLKSSETFLGAWSDYEEASRTGLPNRTNINAENRSRLYHFYRLRRRIISLKNSAIKASRTFYTPGNRHGTWKFANEQGNHTLPQPVLAIYPTHDPVADWVMAAEVLKSESFLPRLTTATVEGSHWIHMENPEPFNAALKSWLEANFGGLARAEDEL</sequence>
<dbReference type="Gene3D" id="3.40.50.1820">
    <property type="entry name" value="alpha/beta hydrolase"/>
    <property type="match status" value="1"/>
</dbReference>
<name>A0A284QXL8_ARMOS</name>
<dbReference type="STRING" id="47428.A0A284QXL8"/>
<organism evidence="3 4">
    <name type="scientific">Armillaria ostoyae</name>
    <name type="common">Armillaria root rot fungus</name>
    <dbReference type="NCBI Taxonomy" id="47428"/>
    <lineage>
        <taxon>Eukaryota</taxon>
        <taxon>Fungi</taxon>
        <taxon>Dikarya</taxon>
        <taxon>Basidiomycota</taxon>
        <taxon>Agaricomycotina</taxon>
        <taxon>Agaricomycetes</taxon>
        <taxon>Agaricomycetidae</taxon>
        <taxon>Agaricales</taxon>
        <taxon>Marasmiineae</taxon>
        <taxon>Physalacriaceae</taxon>
        <taxon>Armillaria</taxon>
    </lineage>
</organism>
<feature type="domain" description="AB hydrolase-1" evidence="2">
    <location>
        <begin position="83"/>
        <end position="375"/>
    </location>
</feature>
<protein>
    <recommendedName>
        <fullName evidence="2">AB hydrolase-1 domain-containing protein</fullName>
    </recommendedName>
</protein>
<dbReference type="OrthoDB" id="408373at2759"/>
<accession>A0A284QXL8</accession>
<keyword evidence="4" id="KW-1185">Reference proteome</keyword>
<keyword evidence="1" id="KW-0732">Signal</keyword>
<dbReference type="AlphaFoldDB" id="A0A284QXL8"/>
<feature type="signal peptide" evidence="1">
    <location>
        <begin position="1"/>
        <end position="23"/>
    </location>
</feature>
<dbReference type="OMA" id="CMGHDWG"/>
<dbReference type="Pfam" id="PF00561">
    <property type="entry name" value="Abhydrolase_1"/>
    <property type="match status" value="1"/>
</dbReference>
<proteinExistence type="predicted"/>
<feature type="chain" id="PRO_5013057828" description="AB hydrolase-1 domain-containing protein" evidence="1">
    <location>
        <begin position="24"/>
        <end position="400"/>
    </location>
</feature>
<dbReference type="InterPro" id="IPR000073">
    <property type="entry name" value="AB_hydrolase_1"/>
</dbReference>
<evidence type="ECO:0000313" key="4">
    <source>
        <dbReference type="Proteomes" id="UP000219338"/>
    </source>
</evidence>
<dbReference type="SUPFAM" id="SSF53474">
    <property type="entry name" value="alpha/beta-Hydrolases"/>
    <property type="match status" value="1"/>
</dbReference>